<dbReference type="InterPro" id="IPR036388">
    <property type="entry name" value="WH-like_DNA-bd_sf"/>
</dbReference>
<dbReference type="PROSITE" id="PS50931">
    <property type="entry name" value="HTH_LYSR"/>
    <property type="match status" value="1"/>
</dbReference>
<keyword evidence="2" id="KW-0805">Transcription regulation</keyword>
<evidence type="ECO:0000256" key="1">
    <source>
        <dbReference type="ARBA" id="ARBA00009437"/>
    </source>
</evidence>
<gene>
    <name evidence="6" type="ORF">ACFSJ3_08510</name>
</gene>
<comment type="similarity">
    <text evidence="1">Belongs to the LysR transcriptional regulatory family.</text>
</comment>
<dbReference type="InterPro" id="IPR005119">
    <property type="entry name" value="LysR_subst-bd"/>
</dbReference>
<keyword evidence="4" id="KW-0804">Transcription</keyword>
<name>A0ABW4XNH2_9GAMM</name>
<evidence type="ECO:0000313" key="6">
    <source>
        <dbReference type="EMBL" id="MFD2096023.1"/>
    </source>
</evidence>
<dbReference type="Gene3D" id="1.10.10.10">
    <property type="entry name" value="Winged helix-like DNA-binding domain superfamily/Winged helix DNA-binding domain"/>
    <property type="match status" value="1"/>
</dbReference>
<dbReference type="CDD" id="cd05466">
    <property type="entry name" value="PBP2_LTTR_substrate"/>
    <property type="match status" value="1"/>
</dbReference>
<evidence type="ECO:0000313" key="7">
    <source>
        <dbReference type="Proteomes" id="UP001597380"/>
    </source>
</evidence>
<comment type="caution">
    <text evidence="6">The sequence shown here is derived from an EMBL/GenBank/DDBJ whole genome shotgun (WGS) entry which is preliminary data.</text>
</comment>
<keyword evidence="3" id="KW-0238">DNA-binding</keyword>
<dbReference type="PANTHER" id="PTHR30126">
    <property type="entry name" value="HTH-TYPE TRANSCRIPTIONAL REGULATOR"/>
    <property type="match status" value="1"/>
</dbReference>
<proteinExistence type="inferred from homology"/>
<keyword evidence="7" id="KW-1185">Reference proteome</keyword>
<dbReference type="Proteomes" id="UP001597380">
    <property type="component" value="Unassembled WGS sequence"/>
</dbReference>
<feature type="domain" description="HTH lysR-type" evidence="5">
    <location>
        <begin position="2"/>
        <end position="59"/>
    </location>
</feature>
<dbReference type="PANTHER" id="PTHR30126:SF99">
    <property type="entry name" value="TRANSCRIPTIONAL REGULATOR LYSR FAMILY"/>
    <property type="match status" value="1"/>
</dbReference>
<dbReference type="PRINTS" id="PR00039">
    <property type="entry name" value="HTHLYSR"/>
</dbReference>
<dbReference type="Pfam" id="PF00126">
    <property type="entry name" value="HTH_1"/>
    <property type="match status" value="1"/>
</dbReference>
<dbReference type="EMBL" id="JBHUHT010000011">
    <property type="protein sequence ID" value="MFD2096023.1"/>
    <property type="molecule type" value="Genomic_DNA"/>
</dbReference>
<dbReference type="SUPFAM" id="SSF46785">
    <property type="entry name" value="Winged helix' DNA-binding domain"/>
    <property type="match status" value="1"/>
</dbReference>
<organism evidence="6 7">
    <name type="scientific">Corallincola platygyrae</name>
    <dbReference type="NCBI Taxonomy" id="1193278"/>
    <lineage>
        <taxon>Bacteria</taxon>
        <taxon>Pseudomonadati</taxon>
        <taxon>Pseudomonadota</taxon>
        <taxon>Gammaproteobacteria</taxon>
        <taxon>Alteromonadales</taxon>
        <taxon>Psychromonadaceae</taxon>
        <taxon>Corallincola</taxon>
    </lineage>
</organism>
<evidence type="ECO:0000256" key="2">
    <source>
        <dbReference type="ARBA" id="ARBA00023015"/>
    </source>
</evidence>
<dbReference type="SUPFAM" id="SSF53850">
    <property type="entry name" value="Periplasmic binding protein-like II"/>
    <property type="match status" value="1"/>
</dbReference>
<dbReference type="InterPro" id="IPR036390">
    <property type="entry name" value="WH_DNA-bd_sf"/>
</dbReference>
<sequence length="289" mass="32576">MINPLHLRTFLVLAETGHFTQTAERLFMTQPGVSQHIKKLEAALNTSLLQRYGKQFELTEAGEKLRQYGLQREYEEELLLSQLNEDDAYQGECRLASSGAIATRIYPELLVLQQTHPMLSFQLEAAPNEGIIKRVQQNLCELGIVTRKSGDPEMSETKLGTDTLCLVLPVGESHDWENLCRLGFINHPDGHHYATQVLAANYGDKFSQMGQFKQQGFINQLSQILLPVSRGLGFTVLPQSALVHNPLAVDIAKLSQPVNETVYLITKKHRPLAKRYQLLNEKLTGLWQS</sequence>
<dbReference type="Gene3D" id="3.40.190.10">
    <property type="entry name" value="Periplasmic binding protein-like II"/>
    <property type="match status" value="2"/>
</dbReference>
<accession>A0ABW4XNH2</accession>
<dbReference type="RefSeq" id="WP_345340956.1">
    <property type="nucleotide sequence ID" value="NZ_BAABLI010000017.1"/>
</dbReference>
<dbReference type="Pfam" id="PF03466">
    <property type="entry name" value="LysR_substrate"/>
    <property type="match status" value="1"/>
</dbReference>
<dbReference type="InterPro" id="IPR000847">
    <property type="entry name" value="LysR_HTH_N"/>
</dbReference>
<evidence type="ECO:0000256" key="3">
    <source>
        <dbReference type="ARBA" id="ARBA00023125"/>
    </source>
</evidence>
<evidence type="ECO:0000259" key="5">
    <source>
        <dbReference type="PROSITE" id="PS50931"/>
    </source>
</evidence>
<protein>
    <submittedName>
        <fullName evidence="6">LysR family transcriptional regulator</fullName>
    </submittedName>
</protein>
<evidence type="ECO:0000256" key="4">
    <source>
        <dbReference type="ARBA" id="ARBA00023163"/>
    </source>
</evidence>
<reference evidence="7" key="1">
    <citation type="journal article" date="2019" name="Int. J. Syst. Evol. Microbiol.">
        <title>The Global Catalogue of Microorganisms (GCM) 10K type strain sequencing project: providing services to taxonomists for standard genome sequencing and annotation.</title>
        <authorList>
            <consortium name="The Broad Institute Genomics Platform"/>
            <consortium name="The Broad Institute Genome Sequencing Center for Infectious Disease"/>
            <person name="Wu L."/>
            <person name="Ma J."/>
        </authorList>
    </citation>
    <scope>NUCLEOTIDE SEQUENCE [LARGE SCALE GENOMIC DNA]</scope>
    <source>
        <strain evidence="7">CGMCC 1.10992</strain>
    </source>
</reference>